<keyword evidence="8" id="KW-1185">Reference proteome</keyword>
<evidence type="ECO:0000256" key="4">
    <source>
        <dbReference type="ARBA" id="ARBA00022807"/>
    </source>
</evidence>
<evidence type="ECO:0000256" key="2">
    <source>
        <dbReference type="ARBA" id="ARBA00022670"/>
    </source>
</evidence>
<dbReference type="PROSITE" id="PS00640">
    <property type="entry name" value="THIOL_PROTEASE_ASN"/>
    <property type="match status" value="1"/>
</dbReference>
<name>A0ABP0YZ74_9ROSI</name>
<keyword evidence="3" id="KW-0378">Hydrolase</keyword>
<dbReference type="InterPro" id="IPR013128">
    <property type="entry name" value="Peptidase_C1A"/>
</dbReference>
<evidence type="ECO:0000256" key="1">
    <source>
        <dbReference type="ARBA" id="ARBA00008455"/>
    </source>
</evidence>
<organism evidence="7 8">
    <name type="scientific">Citrullus colocynthis</name>
    <name type="common">colocynth</name>
    <dbReference type="NCBI Taxonomy" id="252529"/>
    <lineage>
        <taxon>Eukaryota</taxon>
        <taxon>Viridiplantae</taxon>
        <taxon>Streptophyta</taxon>
        <taxon>Embryophyta</taxon>
        <taxon>Tracheophyta</taxon>
        <taxon>Spermatophyta</taxon>
        <taxon>Magnoliopsida</taxon>
        <taxon>eudicotyledons</taxon>
        <taxon>Gunneridae</taxon>
        <taxon>Pentapetalae</taxon>
        <taxon>rosids</taxon>
        <taxon>fabids</taxon>
        <taxon>Cucurbitales</taxon>
        <taxon>Cucurbitaceae</taxon>
        <taxon>Benincaseae</taxon>
        <taxon>Citrullus</taxon>
    </lineage>
</organism>
<dbReference type="InterPro" id="IPR025660">
    <property type="entry name" value="Pept_his_AS"/>
</dbReference>
<dbReference type="PROSITE" id="PS00639">
    <property type="entry name" value="THIOL_PROTEASE_HIS"/>
    <property type="match status" value="1"/>
</dbReference>
<keyword evidence="2" id="KW-0645">Protease</keyword>
<dbReference type="InterPro" id="IPR038765">
    <property type="entry name" value="Papain-like_cys_pep_sf"/>
</dbReference>
<dbReference type="PANTHER" id="PTHR12411">
    <property type="entry name" value="CYSTEINE PROTEASE FAMILY C1-RELATED"/>
    <property type="match status" value="1"/>
</dbReference>
<dbReference type="EMBL" id="OZ021741">
    <property type="protein sequence ID" value="CAK9325845.1"/>
    <property type="molecule type" value="Genomic_DNA"/>
</dbReference>
<evidence type="ECO:0000313" key="7">
    <source>
        <dbReference type="EMBL" id="CAK9325845.1"/>
    </source>
</evidence>
<comment type="similarity">
    <text evidence="1">Belongs to the peptidase C1 family.</text>
</comment>
<dbReference type="Gene3D" id="3.90.70.10">
    <property type="entry name" value="Cysteine proteinases"/>
    <property type="match status" value="1"/>
</dbReference>
<dbReference type="InterPro" id="IPR000668">
    <property type="entry name" value="Peptidase_C1A_C"/>
</dbReference>
<dbReference type="Proteomes" id="UP001642487">
    <property type="component" value="Chromosome 7"/>
</dbReference>
<dbReference type="CDD" id="cd02248">
    <property type="entry name" value="Peptidase_C1A"/>
    <property type="match status" value="1"/>
</dbReference>
<accession>A0ABP0YZ74</accession>
<dbReference type="Pfam" id="PF00112">
    <property type="entry name" value="Peptidase_C1"/>
    <property type="match status" value="1"/>
</dbReference>
<evidence type="ECO:0000313" key="8">
    <source>
        <dbReference type="Proteomes" id="UP001642487"/>
    </source>
</evidence>
<feature type="domain" description="Peptidase C1A papain C-terminal" evidence="6">
    <location>
        <begin position="1"/>
        <end position="162"/>
    </location>
</feature>
<dbReference type="InterPro" id="IPR039417">
    <property type="entry name" value="Peptidase_C1A_papain-like"/>
</dbReference>
<dbReference type="InterPro" id="IPR025661">
    <property type="entry name" value="Pept_asp_AS"/>
</dbReference>
<evidence type="ECO:0000256" key="5">
    <source>
        <dbReference type="ARBA" id="ARBA00023157"/>
    </source>
</evidence>
<dbReference type="SMART" id="SM00645">
    <property type="entry name" value="Pept_C1"/>
    <property type="match status" value="1"/>
</dbReference>
<dbReference type="SUPFAM" id="SSF54001">
    <property type="entry name" value="Cysteine proteinases"/>
    <property type="match status" value="1"/>
</dbReference>
<protein>
    <recommendedName>
        <fullName evidence="6">Peptidase C1A papain C-terminal domain-containing protein</fullName>
    </recommendedName>
</protein>
<gene>
    <name evidence="7" type="ORF">CITCOLO1_LOCUS18118</name>
</gene>
<evidence type="ECO:0000259" key="6">
    <source>
        <dbReference type="SMART" id="SM00645"/>
    </source>
</evidence>
<sequence length="164" mass="18162">MEITFDFVKRNGGIATGNSYPYHGSREFCRSFRISSPIVKIDGYESVPENENALMQAIANQPVSVAIDAVGRDFQFYCQFLVHSSNPWIHCKLGVFAGYGGTELNHGVVAIGYGTTEDGTDYWIVRNSWGVGWGEDGYIKMKRGVEQPEGLCGIAMEASYPIKF</sequence>
<evidence type="ECO:0000256" key="3">
    <source>
        <dbReference type="ARBA" id="ARBA00022801"/>
    </source>
</evidence>
<keyword evidence="4" id="KW-0788">Thiol protease</keyword>
<keyword evidence="5" id="KW-1015">Disulfide bond</keyword>
<reference evidence="7 8" key="1">
    <citation type="submission" date="2024-03" db="EMBL/GenBank/DDBJ databases">
        <authorList>
            <person name="Gkanogiannis A."/>
            <person name="Becerra Lopez-Lavalle L."/>
        </authorList>
    </citation>
    <scope>NUCLEOTIDE SEQUENCE [LARGE SCALE GENOMIC DNA]</scope>
</reference>
<proteinExistence type="inferred from homology"/>